<comment type="caution">
    <text evidence="1">The sequence shown here is derived from an EMBL/GenBank/DDBJ whole genome shotgun (WGS) entry which is preliminary data.</text>
</comment>
<protein>
    <recommendedName>
        <fullName evidence="2">Phage virion morphogenesis protein</fullName>
    </recommendedName>
</protein>
<dbReference type="AlphaFoldDB" id="X0Y2Y6"/>
<accession>X0Y2Y6</accession>
<gene>
    <name evidence="1" type="ORF">S01H1_80807</name>
</gene>
<feature type="non-terminal residue" evidence="1">
    <location>
        <position position="1"/>
    </location>
</feature>
<evidence type="ECO:0008006" key="2">
    <source>
        <dbReference type="Google" id="ProtNLM"/>
    </source>
</evidence>
<proteinExistence type="predicted"/>
<sequence length="154" mass="17858">VNKRKFLDALNRRVEGLKYARRPIKEALELQQSRIIRGTYFGQREIKSKGGRVFKALSPKYAKQKARMFPGEPIMARTRKMLDPSSFIIKVTRAIAATTGWLRYVGPKYGLCHQEKKSKGKVRRAWFGFRRGDVRAMMPIFQKFILRVIAGARL</sequence>
<dbReference type="EMBL" id="BARS01054606">
    <property type="protein sequence ID" value="GAG50224.1"/>
    <property type="molecule type" value="Genomic_DNA"/>
</dbReference>
<name>X0Y2Y6_9ZZZZ</name>
<reference evidence="1" key="1">
    <citation type="journal article" date="2014" name="Front. Microbiol.">
        <title>High frequency of phylogenetically diverse reductive dehalogenase-homologous genes in deep subseafloor sedimentary metagenomes.</title>
        <authorList>
            <person name="Kawai M."/>
            <person name="Futagami T."/>
            <person name="Toyoda A."/>
            <person name="Takaki Y."/>
            <person name="Nishi S."/>
            <person name="Hori S."/>
            <person name="Arai W."/>
            <person name="Tsubouchi T."/>
            <person name="Morono Y."/>
            <person name="Uchiyama I."/>
            <person name="Ito T."/>
            <person name="Fujiyama A."/>
            <person name="Inagaki F."/>
            <person name="Takami H."/>
        </authorList>
    </citation>
    <scope>NUCLEOTIDE SEQUENCE</scope>
    <source>
        <strain evidence="1">Expedition CK06-06</strain>
    </source>
</reference>
<evidence type="ECO:0000313" key="1">
    <source>
        <dbReference type="EMBL" id="GAG50224.1"/>
    </source>
</evidence>
<organism evidence="1">
    <name type="scientific">marine sediment metagenome</name>
    <dbReference type="NCBI Taxonomy" id="412755"/>
    <lineage>
        <taxon>unclassified sequences</taxon>
        <taxon>metagenomes</taxon>
        <taxon>ecological metagenomes</taxon>
    </lineage>
</organism>